<name>A0A1I7XUF3_HETBA</name>
<dbReference type="AlphaFoldDB" id="A0A1I7XUF3"/>
<evidence type="ECO:0000313" key="2">
    <source>
        <dbReference type="WBParaSite" id="Hba_20977"/>
    </source>
</evidence>
<reference evidence="2" key="1">
    <citation type="submission" date="2016-11" db="UniProtKB">
        <authorList>
            <consortium name="WormBaseParasite"/>
        </authorList>
    </citation>
    <scope>IDENTIFICATION</scope>
</reference>
<keyword evidence="1" id="KW-1185">Reference proteome</keyword>
<protein>
    <submittedName>
        <fullName evidence="2">Gelsolin-like domain-containing protein</fullName>
    </submittedName>
</protein>
<dbReference type="WBParaSite" id="Hba_20977">
    <property type="protein sequence ID" value="Hba_20977"/>
    <property type="gene ID" value="Hba_20977"/>
</dbReference>
<dbReference type="Proteomes" id="UP000095283">
    <property type="component" value="Unplaced"/>
</dbReference>
<sequence length="205" mass="23515">MVEQLTVGPSGSSGTLRRQLSYKINYMKSAQLVQLGQIDKSNLRCMTDDEDHLLLDDGNMIVVGSRMLWNDVFHTLNVKSFFGDWCYKQISKELGAGQSKQIYSVFVEVQGGQALPLFLALIKDSQRATYDRVFKYTFHYKKCIYQERDAVVLRSKAASGDIVDTYFRRLGVMPFLAPHIFNISECLPHHACLVISRRRLYLITF</sequence>
<evidence type="ECO:0000313" key="1">
    <source>
        <dbReference type="Proteomes" id="UP000095283"/>
    </source>
</evidence>
<accession>A0A1I7XUF3</accession>
<proteinExistence type="predicted"/>
<organism evidence="1 2">
    <name type="scientific">Heterorhabditis bacteriophora</name>
    <name type="common">Entomopathogenic nematode worm</name>
    <dbReference type="NCBI Taxonomy" id="37862"/>
    <lineage>
        <taxon>Eukaryota</taxon>
        <taxon>Metazoa</taxon>
        <taxon>Ecdysozoa</taxon>
        <taxon>Nematoda</taxon>
        <taxon>Chromadorea</taxon>
        <taxon>Rhabditida</taxon>
        <taxon>Rhabditina</taxon>
        <taxon>Rhabditomorpha</taxon>
        <taxon>Strongyloidea</taxon>
        <taxon>Heterorhabditidae</taxon>
        <taxon>Heterorhabditis</taxon>
    </lineage>
</organism>